<organism evidence="2 3">
    <name type="scientific">endosymbiont of Galathealinum brachiosum</name>
    <dbReference type="NCBI Taxonomy" id="2200906"/>
    <lineage>
        <taxon>Bacteria</taxon>
        <taxon>Pseudomonadati</taxon>
        <taxon>Pseudomonadota</taxon>
        <taxon>Gammaproteobacteria</taxon>
        <taxon>sulfur-oxidizing symbionts</taxon>
    </lineage>
</organism>
<reference evidence="2 3" key="1">
    <citation type="journal article" date="2018" name="ISME J.">
        <title>Endosymbiont genomes yield clues of tubeworm success.</title>
        <authorList>
            <person name="Li Y."/>
            <person name="Liles M.R."/>
            <person name="Halanych K.M."/>
        </authorList>
    </citation>
    <scope>NUCLEOTIDE SEQUENCE [LARGE SCALE GENOMIC DNA]</scope>
    <source>
        <strain evidence="2">A1464</strain>
    </source>
</reference>
<evidence type="ECO:0000313" key="3">
    <source>
        <dbReference type="Proteomes" id="UP000254266"/>
    </source>
</evidence>
<dbReference type="EMBL" id="QFXC01000007">
    <property type="protein sequence ID" value="RDH84774.1"/>
    <property type="molecule type" value="Genomic_DNA"/>
</dbReference>
<dbReference type="AlphaFoldDB" id="A0A370DK61"/>
<name>A0A370DK61_9GAMM</name>
<dbReference type="Proteomes" id="UP000254266">
    <property type="component" value="Unassembled WGS sequence"/>
</dbReference>
<evidence type="ECO:0000256" key="1">
    <source>
        <dbReference type="SAM" id="Phobius"/>
    </source>
</evidence>
<proteinExistence type="predicted"/>
<keyword evidence="1" id="KW-0472">Membrane</keyword>
<comment type="caution">
    <text evidence="2">The sequence shown here is derived from an EMBL/GenBank/DDBJ whole genome shotgun (WGS) entry which is preliminary data.</text>
</comment>
<protein>
    <submittedName>
        <fullName evidence="2">Uncharacterized protein</fullName>
    </submittedName>
</protein>
<gene>
    <name evidence="2" type="ORF">DIZ80_04725</name>
</gene>
<feature type="transmembrane region" description="Helical" evidence="1">
    <location>
        <begin position="83"/>
        <end position="106"/>
    </location>
</feature>
<feature type="transmembrane region" description="Helical" evidence="1">
    <location>
        <begin position="50"/>
        <end position="71"/>
    </location>
</feature>
<keyword evidence="1" id="KW-1133">Transmembrane helix</keyword>
<keyword evidence="1" id="KW-0812">Transmembrane</keyword>
<accession>A0A370DK61</accession>
<evidence type="ECO:0000313" key="2">
    <source>
        <dbReference type="EMBL" id="RDH84774.1"/>
    </source>
</evidence>
<sequence length="110" mass="12592">MRVLIIYIISLLAYVFFVGHIVVFIVGFVFAMPYEWLSDSDEYDSDEENFLYLMKIVLGVATLGCATYFGWKDLYHLQSGDSDSVIAVTVNLVFMIIVFIRLKLIFEGKA</sequence>
<feature type="transmembrane region" description="Helical" evidence="1">
    <location>
        <begin position="7"/>
        <end position="30"/>
    </location>
</feature>
<keyword evidence="3" id="KW-1185">Reference proteome</keyword>